<keyword evidence="8" id="KW-1185">Reference proteome</keyword>
<evidence type="ECO:0000256" key="5">
    <source>
        <dbReference type="RuleBase" id="RU361157"/>
    </source>
</evidence>
<evidence type="ECO:0000313" key="8">
    <source>
        <dbReference type="Proteomes" id="UP000248132"/>
    </source>
</evidence>
<dbReference type="RefSeq" id="WP_110463241.1">
    <property type="nucleotide sequence ID" value="NZ_QKMR01000024.1"/>
</dbReference>
<feature type="transmembrane region" description="Helical" evidence="5">
    <location>
        <begin position="152"/>
        <end position="174"/>
    </location>
</feature>
<evidence type="ECO:0000313" key="7">
    <source>
        <dbReference type="EMBL" id="PYG85716.1"/>
    </source>
</evidence>
<keyword evidence="4 5" id="KW-0472">Membrane</keyword>
<evidence type="ECO:0000256" key="1">
    <source>
        <dbReference type="ARBA" id="ARBA00004141"/>
    </source>
</evidence>
<dbReference type="GO" id="GO:0005886">
    <property type="term" value="C:plasma membrane"/>
    <property type="evidence" value="ECO:0007669"/>
    <property type="project" value="UniProtKB-SubCell"/>
</dbReference>
<evidence type="ECO:0000256" key="4">
    <source>
        <dbReference type="ARBA" id="ARBA00023136"/>
    </source>
</evidence>
<evidence type="ECO:0000256" key="3">
    <source>
        <dbReference type="ARBA" id="ARBA00022989"/>
    </source>
</evidence>
<evidence type="ECO:0000256" key="2">
    <source>
        <dbReference type="ARBA" id="ARBA00022692"/>
    </source>
</evidence>
<accession>A0A318Y2I7</accession>
<comment type="similarity">
    <text evidence="5">Belongs to the ABC-2 integral membrane protein family.</text>
</comment>
<comment type="subcellular location">
    <subcellularLocation>
        <location evidence="5">Cell membrane</location>
        <topology evidence="5">Multi-pass membrane protein</topology>
    </subcellularLocation>
    <subcellularLocation>
        <location evidence="1">Membrane</location>
        <topology evidence="1">Multi-pass membrane protein</topology>
    </subcellularLocation>
</comment>
<evidence type="ECO:0000259" key="6">
    <source>
        <dbReference type="PROSITE" id="PS51012"/>
    </source>
</evidence>
<comment type="caution">
    <text evidence="7">The sequence shown here is derived from an EMBL/GenBank/DDBJ whole genome shotgun (WGS) entry which is preliminary data.</text>
</comment>
<dbReference type="AlphaFoldDB" id="A0A318Y2I7"/>
<dbReference type="PROSITE" id="PS51012">
    <property type="entry name" value="ABC_TM2"/>
    <property type="match status" value="1"/>
</dbReference>
<keyword evidence="5" id="KW-0813">Transport</keyword>
<dbReference type="GO" id="GO:0140359">
    <property type="term" value="F:ABC-type transporter activity"/>
    <property type="evidence" value="ECO:0007669"/>
    <property type="project" value="InterPro"/>
</dbReference>
<proteinExistence type="inferred from homology"/>
<feature type="domain" description="ABC transmembrane type-2" evidence="6">
    <location>
        <begin position="20"/>
        <end position="289"/>
    </location>
</feature>
<dbReference type="EMBL" id="QKMR01000024">
    <property type="protein sequence ID" value="PYG85716.1"/>
    <property type="molecule type" value="Genomic_DNA"/>
</dbReference>
<feature type="transmembrane region" description="Helical" evidence="5">
    <location>
        <begin position="111"/>
        <end position="136"/>
    </location>
</feature>
<feature type="transmembrane region" description="Helical" evidence="5">
    <location>
        <begin position="265"/>
        <end position="286"/>
    </location>
</feature>
<feature type="transmembrane region" description="Helical" evidence="5">
    <location>
        <begin position="181"/>
        <end position="201"/>
    </location>
</feature>
<dbReference type="InterPro" id="IPR013525">
    <property type="entry name" value="ABC2_TM"/>
</dbReference>
<keyword evidence="2 5" id="KW-0812">Transmembrane</keyword>
<dbReference type="Pfam" id="PF01061">
    <property type="entry name" value="ABC2_membrane"/>
    <property type="match status" value="1"/>
</dbReference>
<organism evidence="7 8">
    <name type="scientific">Ruminiclostridium sufflavum DSM 19573</name>
    <dbReference type="NCBI Taxonomy" id="1121337"/>
    <lineage>
        <taxon>Bacteria</taxon>
        <taxon>Bacillati</taxon>
        <taxon>Bacillota</taxon>
        <taxon>Clostridia</taxon>
        <taxon>Eubacteriales</taxon>
        <taxon>Oscillospiraceae</taxon>
        <taxon>Ruminiclostridium</taxon>
    </lineage>
</organism>
<dbReference type="InterPro" id="IPR051784">
    <property type="entry name" value="Nod_factor_ABC_transporter"/>
</dbReference>
<keyword evidence="3 5" id="KW-1133">Transmembrane helix</keyword>
<dbReference type="Proteomes" id="UP000248132">
    <property type="component" value="Unassembled WGS sequence"/>
</dbReference>
<feature type="transmembrane region" description="Helical" evidence="5">
    <location>
        <begin position="20"/>
        <end position="39"/>
    </location>
</feature>
<dbReference type="InterPro" id="IPR047817">
    <property type="entry name" value="ABC2_TM_bact-type"/>
</dbReference>
<reference evidence="7 8" key="1">
    <citation type="submission" date="2018-06" db="EMBL/GenBank/DDBJ databases">
        <title>Genomic Encyclopedia of Type Strains, Phase I: the one thousand microbial genomes (KMG-I) project.</title>
        <authorList>
            <person name="Kyrpides N."/>
        </authorList>
    </citation>
    <scope>NUCLEOTIDE SEQUENCE [LARGE SCALE GENOMIC DNA]</scope>
    <source>
        <strain evidence="7 8">DSM 19573</strain>
    </source>
</reference>
<dbReference type="PANTHER" id="PTHR43229">
    <property type="entry name" value="NODULATION PROTEIN J"/>
    <property type="match status" value="1"/>
</dbReference>
<sequence length="291" mass="32620">MKALLSLVNRNNKVFRRDRVQIVFALLTVGILIALYALFLRQENLSQLENIVGSNIPAMYWLADTHMVAGLLTICTVTTTLTAFGVMVWDKERQKDIDFLATPLSRNKIQWGYLINAMLIGLVFTAIAFFLCELFIKAAGGEFLTFAETMKVFGLLILSLLLASSMNLFISFLVKTQRAFSTINTIVGTLIGFLLGAYFPMGVFPQPVQFLIKIFPLSHIATLLRQVMMERPMQLVFSNTTASIDTYKLHYGVVYSLNGNIVSPISSIIFILISTVVFASLSIYIFKKINK</sequence>
<protein>
    <recommendedName>
        <fullName evidence="5">Transport permease protein</fullName>
    </recommendedName>
</protein>
<dbReference type="PANTHER" id="PTHR43229:SF2">
    <property type="entry name" value="NODULATION PROTEIN J"/>
    <property type="match status" value="1"/>
</dbReference>
<gene>
    <name evidence="7" type="ORF">LY28_03277</name>
</gene>
<name>A0A318Y2I7_9FIRM</name>
<feature type="transmembrane region" description="Helical" evidence="5">
    <location>
        <begin position="67"/>
        <end position="90"/>
    </location>
</feature>
<dbReference type="OrthoDB" id="162334at2"/>
<keyword evidence="5" id="KW-1003">Cell membrane</keyword>